<sequence length="82" mass="9397">MEVIGLMLGEFMDEYTVRVVDVFTMPQSGTGVSIKAVDHVFQSNMLSMLKQTESRELHWLPRMACKILHFSKNTSKNPKHLT</sequence>
<organism evidence="2 3">
    <name type="scientific">Clitoria ternatea</name>
    <name type="common">Butterfly pea</name>
    <dbReference type="NCBI Taxonomy" id="43366"/>
    <lineage>
        <taxon>Eukaryota</taxon>
        <taxon>Viridiplantae</taxon>
        <taxon>Streptophyta</taxon>
        <taxon>Embryophyta</taxon>
        <taxon>Tracheophyta</taxon>
        <taxon>Spermatophyta</taxon>
        <taxon>Magnoliopsida</taxon>
        <taxon>eudicotyledons</taxon>
        <taxon>Gunneridae</taxon>
        <taxon>Pentapetalae</taxon>
        <taxon>rosids</taxon>
        <taxon>fabids</taxon>
        <taxon>Fabales</taxon>
        <taxon>Fabaceae</taxon>
        <taxon>Papilionoideae</taxon>
        <taxon>50 kb inversion clade</taxon>
        <taxon>NPAAA clade</taxon>
        <taxon>indigoferoid/millettioid clade</taxon>
        <taxon>Phaseoleae</taxon>
        <taxon>Clitoria</taxon>
    </lineage>
</organism>
<evidence type="ECO:0000259" key="1">
    <source>
        <dbReference type="Pfam" id="PF01398"/>
    </source>
</evidence>
<evidence type="ECO:0000313" key="2">
    <source>
        <dbReference type="EMBL" id="KAK7279142.1"/>
    </source>
</evidence>
<dbReference type="PANTHER" id="PTHR10410">
    <property type="entry name" value="EUKARYOTIC TRANSLATION INITIATION FACTOR 3 -RELATED"/>
    <property type="match status" value="1"/>
</dbReference>
<protein>
    <recommendedName>
        <fullName evidence="1">JAB1/MPN/MOV34 metalloenzyme domain-containing protein</fullName>
    </recommendedName>
</protein>
<dbReference type="AlphaFoldDB" id="A0AAN9IH89"/>
<dbReference type="InterPro" id="IPR050242">
    <property type="entry name" value="JAMM_MPN+_peptidase_M67A"/>
</dbReference>
<keyword evidence="3" id="KW-1185">Reference proteome</keyword>
<accession>A0AAN9IH89</accession>
<evidence type="ECO:0000313" key="3">
    <source>
        <dbReference type="Proteomes" id="UP001359559"/>
    </source>
</evidence>
<dbReference type="GO" id="GO:0008237">
    <property type="term" value="F:metallopeptidase activity"/>
    <property type="evidence" value="ECO:0007669"/>
    <property type="project" value="InterPro"/>
</dbReference>
<feature type="domain" description="JAB1/MPN/MOV34 metalloenzyme" evidence="1">
    <location>
        <begin position="2"/>
        <end position="57"/>
    </location>
</feature>
<dbReference type="Proteomes" id="UP001359559">
    <property type="component" value="Unassembled WGS sequence"/>
</dbReference>
<proteinExistence type="predicted"/>
<dbReference type="Gene3D" id="3.40.140.10">
    <property type="entry name" value="Cytidine Deaminase, domain 2"/>
    <property type="match status" value="1"/>
</dbReference>
<name>A0AAN9IH89_CLITE</name>
<gene>
    <name evidence="2" type="ORF">RJT34_24188</name>
</gene>
<comment type="caution">
    <text evidence="2">The sequence shown here is derived from an EMBL/GenBank/DDBJ whole genome shotgun (WGS) entry which is preliminary data.</text>
</comment>
<reference evidence="2 3" key="1">
    <citation type="submission" date="2024-01" db="EMBL/GenBank/DDBJ databases">
        <title>The genomes of 5 underutilized Papilionoideae crops provide insights into root nodulation and disease resistance.</title>
        <authorList>
            <person name="Yuan L."/>
        </authorList>
    </citation>
    <scope>NUCLEOTIDE SEQUENCE [LARGE SCALE GENOMIC DNA]</scope>
    <source>
        <strain evidence="2">LY-2023</strain>
        <tissue evidence="2">Leaf</tissue>
    </source>
</reference>
<dbReference type="InterPro" id="IPR000555">
    <property type="entry name" value="JAMM/MPN+_dom"/>
</dbReference>
<dbReference type="EMBL" id="JAYKXN010000006">
    <property type="protein sequence ID" value="KAK7279142.1"/>
    <property type="molecule type" value="Genomic_DNA"/>
</dbReference>
<dbReference type="Pfam" id="PF01398">
    <property type="entry name" value="JAB"/>
    <property type="match status" value="1"/>
</dbReference>